<keyword evidence="1" id="KW-0472">Membrane</keyword>
<keyword evidence="3" id="KW-1185">Reference proteome</keyword>
<comment type="caution">
    <text evidence="2">The sequence shown here is derived from an EMBL/GenBank/DDBJ whole genome shotgun (WGS) entry which is preliminary data.</text>
</comment>
<evidence type="ECO:0000313" key="2">
    <source>
        <dbReference type="EMBL" id="NGO47623.1"/>
    </source>
</evidence>
<dbReference type="RefSeq" id="WP_165344138.1">
    <property type="nucleotide sequence ID" value="NZ_JAAKZX010000193.1"/>
</dbReference>
<feature type="transmembrane region" description="Helical" evidence="1">
    <location>
        <begin position="53"/>
        <end position="70"/>
    </location>
</feature>
<feature type="transmembrane region" description="Helical" evidence="1">
    <location>
        <begin position="90"/>
        <end position="107"/>
    </location>
</feature>
<keyword evidence="1" id="KW-0812">Transmembrane</keyword>
<dbReference type="EMBL" id="JAAKZX010000193">
    <property type="protein sequence ID" value="NGO47623.1"/>
    <property type="molecule type" value="Genomic_DNA"/>
</dbReference>
<protein>
    <submittedName>
        <fullName evidence="2">Uncharacterized protein</fullName>
    </submittedName>
</protein>
<sequence>MRQEVNPEEQLRVIDGAPVLGKAASAGERWLGAASVAALFAGLVATSTSDVSTLVDCCVLLAALTLILRWRWFHLRAPRRRPHTKAEERVAFFAPVALAAPASTMLGNSATDLTAAFVMTAIPSAVLAGYLVLRWRR</sequence>
<reference evidence="2 3" key="1">
    <citation type="submission" date="2020-02" db="EMBL/GenBank/DDBJ databases">
        <title>Whole-genome analyses of novel actinobacteria.</title>
        <authorList>
            <person name="Sahin N."/>
            <person name="Tokatli A."/>
        </authorList>
    </citation>
    <scope>NUCLEOTIDE SEQUENCE [LARGE SCALE GENOMIC DNA]</scope>
    <source>
        <strain evidence="2 3">YC419</strain>
    </source>
</reference>
<evidence type="ECO:0000313" key="3">
    <source>
        <dbReference type="Proteomes" id="UP001518140"/>
    </source>
</evidence>
<proteinExistence type="predicted"/>
<evidence type="ECO:0000256" key="1">
    <source>
        <dbReference type="SAM" id="Phobius"/>
    </source>
</evidence>
<accession>A0ABX0E094</accession>
<gene>
    <name evidence="2" type="ORF">G6048_37915</name>
</gene>
<keyword evidence="1" id="KW-1133">Transmembrane helix</keyword>
<dbReference type="Proteomes" id="UP001518140">
    <property type="component" value="Unassembled WGS sequence"/>
</dbReference>
<feature type="transmembrane region" description="Helical" evidence="1">
    <location>
        <begin position="113"/>
        <end position="133"/>
    </location>
</feature>
<organism evidence="2 3">
    <name type="scientific">Streptomyces ureilyticus</name>
    <dbReference type="NCBI Taxonomy" id="1775131"/>
    <lineage>
        <taxon>Bacteria</taxon>
        <taxon>Bacillati</taxon>
        <taxon>Actinomycetota</taxon>
        <taxon>Actinomycetes</taxon>
        <taxon>Kitasatosporales</taxon>
        <taxon>Streptomycetaceae</taxon>
        <taxon>Streptomyces</taxon>
    </lineage>
</organism>
<name>A0ABX0E094_9ACTN</name>
<feature type="transmembrane region" description="Helical" evidence="1">
    <location>
        <begin position="30"/>
        <end position="47"/>
    </location>
</feature>